<dbReference type="AlphaFoldDB" id="A0A834HQD1"/>
<reference evidence="1" key="1">
    <citation type="submission" date="2020-08" db="EMBL/GenBank/DDBJ databases">
        <title>Genome sequencing and assembly of the red palm weevil Rhynchophorus ferrugineus.</title>
        <authorList>
            <person name="Dias G.B."/>
            <person name="Bergman C.M."/>
            <person name="Manee M."/>
        </authorList>
    </citation>
    <scope>NUCLEOTIDE SEQUENCE</scope>
    <source>
        <strain evidence="1">AA-2017</strain>
        <tissue evidence="1">Whole larva</tissue>
    </source>
</reference>
<evidence type="ECO:0000313" key="1">
    <source>
        <dbReference type="EMBL" id="KAF7263871.1"/>
    </source>
</evidence>
<dbReference type="OrthoDB" id="8930856at2759"/>
<sequence>NSFPPGKDILPFQHIMRSFSDSHLCIKITTAPTPCYSFTSPISSSPSIFLLDITEKGRNPLRRTRGTNTLLVCVLGNSNADLNEDRMSQLSWNSATEERLECTTWDAEYIQHWLRLDETRTTLQQHRDMLELEYDRAELEDWSLSLSNDDLREQWKKLEATTPGNYWVEDIFVYNSNYIIFVS</sequence>
<accession>A0A834HQD1</accession>
<proteinExistence type="predicted"/>
<dbReference type="InterPro" id="IPR026163">
    <property type="entry name" value="Nckap5l"/>
</dbReference>
<dbReference type="PANTHER" id="PTHR21740">
    <property type="entry name" value="NCK-ASSOCIATED PROTEIN 5"/>
    <property type="match status" value="1"/>
</dbReference>
<feature type="non-terminal residue" evidence="1">
    <location>
        <position position="1"/>
    </location>
</feature>
<dbReference type="EMBL" id="JAACXV010018946">
    <property type="protein sequence ID" value="KAF7263871.1"/>
    <property type="molecule type" value="Genomic_DNA"/>
</dbReference>
<dbReference type="Proteomes" id="UP000625711">
    <property type="component" value="Unassembled WGS sequence"/>
</dbReference>
<keyword evidence="2" id="KW-1185">Reference proteome</keyword>
<evidence type="ECO:0000313" key="2">
    <source>
        <dbReference type="Proteomes" id="UP000625711"/>
    </source>
</evidence>
<protein>
    <submittedName>
        <fullName evidence="1">Uncharacterized protein</fullName>
    </submittedName>
</protein>
<dbReference type="PANTHER" id="PTHR21740:SF8">
    <property type="entry name" value="NCK-ASSOCIATED PROTEIN 5"/>
    <property type="match status" value="1"/>
</dbReference>
<comment type="caution">
    <text evidence="1">The sequence shown here is derived from an EMBL/GenBank/DDBJ whole genome shotgun (WGS) entry which is preliminary data.</text>
</comment>
<gene>
    <name evidence="1" type="ORF">GWI33_000996</name>
</gene>
<organism evidence="1 2">
    <name type="scientific">Rhynchophorus ferrugineus</name>
    <name type="common">Red palm weevil</name>
    <name type="synonym">Curculio ferrugineus</name>
    <dbReference type="NCBI Taxonomy" id="354439"/>
    <lineage>
        <taxon>Eukaryota</taxon>
        <taxon>Metazoa</taxon>
        <taxon>Ecdysozoa</taxon>
        <taxon>Arthropoda</taxon>
        <taxon>Hexapoda</taxon>
        <taxon>Insecta</taxon>
        <taxon>Pterygota</taxon>
        <taxon>Neoptera</taxon>
        <taxon>Endopterygota</taxon>
        <taxon>Coleoptera</taxon>
        <taxon>Polyphaga</taxon>
        <taxon>Cucujiformia</taxon>
        <taxon>Curculionidae</taxon>
        <taxon>Dryophthorinae</taxon>
        <taxon>Rhynchophorus</taxon>
    </lineage>
</organism>
<name>A0A834HQD1_RHYFE</name>